<evidence type="ECO:0008006" key="3">
    <source>
        <dbReference type="Google" id="ProtNLM"/>
    </source>
</evidence>
<organism evidence="1 2">
    <name type="scientific">Serinicoccus chungangensis</name>
    <dbReference type="NCBI Taxonomy" id="767452"/>
    <lineage>
        <taxon>Bacteria</taxon>
        <taxon>Bacillati</taxon>
        <taxon>Actinomycetota</taxon>
        <taxon>Actinomycetes</taxon>
        <taxon>Micrococcales</taxon>
        <taxon>Ornithinimicrobiaceae</taxon>
        <taxon>Serinicoccus</taxon>
    </lineage>
</organism>
<reference evidence="1 2" key="1">
    <citation type="submission" date="2015-12" db="EMBL/GenBank/DDBJ databases">
        <title>Serinicoccus chungangenesis strain CD08_5 genome sequencing and assembly.</title>
        <authorList>
            <person name="Chander A.M."/>
            <person name="Kaur G."/>
            <person name="Nair G.R."/>
            <person name="Dhawan D.K."/>
            <person name="Kochhar R.K."/>
            <person name="Mayilraj S."/>
            <person name="Bhadada S.K."/>
        </authorList>
    </citation>
    <scope>NUCLEOTIDE SEQUENCE [LARGE SCALE GENOMIC DNA]</scope>
    <source>
        <strain evidence="1 2">CD08_5</strain>
    </source>
</reference>
<dbReference type="Pfam" id="PF04250">
    <property type="entry name" value="DUF429"/>
    <property type="match status" value="1"/>
</dbReference>
<name>A0A0W8I5L9_9MICO</name>
<evidence type="ECO:0000313" key="2">
    <source>
        <dbReference type="Proteomes" id="UP000054837"/>
    </source>
</evidence>
<sequence>MDACRAGWVGAFLPPQGRGLVGVAVAPTVAALLRLGGDVAVVGVDIPIGLPDRTRRQADVRTRVLLGGAKASSVFTTPTRAALEEPDYAVANVRNRERAGMGLSRQAHALRTSVLEVDAWVRAGPPCPVHEVHPEASFALMTGATLTTRKRTPEGARERRAALASVGIEAPDVPPRGAGLDDLLDACAAAWSAHRVRHGRALTLPEEPEVFADGIPAAIHV</sequence>
<dbReference type="STRING" id="767452.AVL62_01490"/>
<protein>
    <recommendedName>
        <fullName evidence="3">DUF429 domain-containing protein</fullName>
    </recommendedName>
</protein>
<comment type="caution">
    <text evidence="1">The sequence shown here is derived from an EMBL/GenBank/DDBJ whole genome shotgun (WGS) entry which is preliminary data.</text>
</comment>
<dbReference type="InterPro" id="IPR007362">
    <property type="entry name" value="DUF429"/>
</dbReference>
<dbReference type="AlphaFoldDB" id="A0A0W8I5L9"/>
<evidence type="ECO:0000313" key="1">
    <source>
        <dbReference type="EMBL" id="KUG53494.1"/>
    </source>
</evidence>
<dbReference type="Proteomes" id="UP000054837">
    <property type="component" value="Unassembled WGS sequence"/>
</dbReference>
<accession>A0A0W8I5L9</accession>
<keyword evidence="2" id="KW-1185">Reference proteome</keyword>
<dbReference type="EMBL" id="LQBL01000028">
    <property type="protein sequence ID" value="KUG53494.1"/>
    <property type="molecule type" value="Genomic_DNA"/>
</dbReference>
<gene>
    <name evidence="1" type="ORF">AVL62_01490</name>
</gene>
<proteinExistence type="predicted"/>